<evidence type="ECO:0000313" key="2">
    <source>
        <dbReference type="Proteomes" id="UP000078540"/>
    </source>
</evidence>
<dbReference type="AlphaFoldDB" id="A0A151I3T8"/>
<keyword evidence="2" id="KW-1185">Reference proteome</keyword>
<dbReference type="Proteomes" id="UP000078540">
    <property type="component" value="Unassembled WGS sequence"/>
</dbReference>
<gene>
    <name evidence="1" type="ORF">ALC53_05675</name>
</gene>
<sequence length="206" mass="23713">YSPSSSSTSFSNEMPRRMKRAIVYRTNEERERPPVTSRRVITSAGVLSARHVPPRDVRRVLIKIFIYRKVFNIFTGKKDIELNDTVNGSFFLCGNGDDDILLWLKITSQSSVEGNFGRSQTIAILSRRNVKRCITRSSNVKLVALNFVEEQKYKTILPANSEVCYQCHRHHSLCTIRLFYAVTKNLHVLIFRSRHVLQVHGPAFKT</sequence>
<accession>A0A151I3T8</accession>
<proteinExistence type="predicted"/>
<dbReference type="EMBL" id="KQ976475">
    <property type="protein sequence ID" value="KYM83913.1"/>
    <property type="molecule type" value="Genomic_DNA"/>
</dbReference>
<protein>
    <submittedName>
        <fullName evidence="1">Uncharacterized protein</fullName>
    </submittedName>
</protein>
<evidence type="ECO:0000313" key="1">
    <source>
        <dbReference type="EMBL" id="KYM83913.1"/>
    </source>
</evidence>
<name>A0A151I3T8_9HYME</name>
<organism evidence="1 2">
    <name type="scientific">Atta colombica</name>
    <dbReference type="NCBI Taxonomy" id="520822"/>
    <lineage>
        <taxon>Eukaryota</taxon>
        <taxon>Metazoa</taxon>
        <taxon>Ecdysozoa</taxon>
        <taxon>Arthropoda</taxon>
        <taxon>Hexapoda</taxon>
        <taxon>Insecta</taxon>
        <taxon>Pterygota</taxon>
        <taxon>Neoptera</taxon>
        <taxon>Endopterygota</taxon>
        <taxon>Hymenoptera</taxon>
        <taxon>Apocrita</taxon>
        <taxon>Aculeata</taxon>
        <taxon>Formicoidea</taxon>
        <taxon>Formicidae</taxon>
        <taxon>Myrmicinae</taxon>
        <taxon>Atta</taxon>
    </lineage>
</organism>
<reference evidence="1 2" key="1">
    <citation type="submission" date="2015-09" db="EMBL/GenBank/DDBJ databases">
        <title>Atta colombica WGS genome.</title>
        <authorList>
            <person name="Nygaard S."/>
            <person name="Hu H."/>
            <person name="Boomsma J."/>
            <person name="Zhang G."/>
        </authorList>
    </citation>
    <scope>NUCLEOTIDE SEQUENCE [LARGE SCALE GENOMIC DNA]</scope>
    <source>
        <strain evidence="1">Treedump-2</strain>
        <tissue evidence="1">Whole body</tissue>
    </source>
</reference>
<feature type="non-terminal residue" evidence="1">
    <location>
        <position position="1"/>
    </location>
</feature>